<organism evidence="2 3">
    <name type="scientific">Panaeolus cyanescens</name>
    <dbReference type="NCBI Taxonomy" id="181874"/>
    <lineage>
        <taxon>Eukaryota</taxon>
        <taxon>Fungi</taxon>
        <taxon>Dikarya</taxon>
        <taxon>Basidiomycota</taxon>
        <taxon>Agaricomycotina</taxon>
        <taxon>Agaricomycetes</taxon>
        <taxon>Agaricomycetidae</taxon>
        <taxon>Agaricales</taxon>
        <taxon>Agaricineae</taxon>
        <taxon>Galeropsidaceae</taxon>
        <taxon>Panaeolus</taxon>
    </lineage>
</organism>
<sequence length="114" mass="12128">MIFKSSSVLVILVAASAGVASPTTNPQPEEVVLGKRVWLSSVDVQAACDQQYGSGYTASAVDSSCGGWKCKHNVTQGQYPVNLQSYCVNRHPGRPGVYASCSGGVYNWQCHDNT</sequence>
<feature type="chain" id="PRO_5019044930" description="CBM1 domain-containing protein" evidence="1">
    <location>
        <begin position="23"/>
        <end position="114"/>
    </location>
</feature>
<keyword evidence="1" id="KW-0732">Signal</keyword>
<name>A0A409YGS6_9AGAR</name>
<evidence type="ECO:0000313" key="2">
    <source>
        <dbReference type="EMBL" id="PPR02223.1"/>
    </source>
</evidence>
<dbReference type="InParanoid" id="A0A409YGS6"/>
<protein>
    <recommendedName>
        <fullName evidence="4">CBM1 domain-containing protein</fullName>
    </recommendedName>
</protein>
<evidence type="ECO:0008006" key="4">
    <source>
        <dbReference type="Google" id="ProtNLM"/>
    </source>
</evidence>
<keyword evidence="3" id="KW-1185">Reference proteome</keyword>
<feature type="signal peptide" evidence="1">
    <location>
        <begin position="1"/>
        <end position="22"/>
    </location>
</feature>
<dbReference type="Proteomes" id="UP000284842">
    <property type="component" value="Unassembled WGS sequence"/>
</dbReference>
<accession>A0A409YGS6</accession>
<evidence type="ECO:0000256" key="1">
    <source>
        <dbReference type="SAM" id="SignalP"/>
    </source>
</evidence>
<gene>
    <name evidence="2" type="ORF">CVT24_011471</name>
</gene>
<dbReference type="EMBL" id="NHTK01001182">
    <property type="protein sequence ID" value="PPR02223.1"/>
    <property type="molecule type" value="Genomic_DNA"/>
</dbReference>
<dbReference type="AlphaFoldDB" id="A0A409YGS6"/>
<comment type="caution">
    <text evidence="2">The sequence shown here is derived from an EMBL/GenBank/DDBJ whole genome shotgun (WGS) entry which is preliminary data.</text>
</comment>
<evidence type="ECO:0000313" key="3">
    <source>
        <dbReference type="Proteomes" id="UP000284842"/>
    </source>
</evidence>
<reference evidence="2 3" key="1">
    <citation type="journal article" date="2018" name="Evol. Lett.">
        <title>Horizontal gene cluster transfer increased hallucinogenic mushroom diversity.</title>
        <authorList>
            <person name="Reynolds H.T."/>
            <person name="Vijayakumar V."/>
            <person name="Gluck-Thaler E."/>
            <person name="Korotkin H.B."/>
            <person name="Matheny P.B."/>
            <person name="Slot J.C."/>
        </authorList>
    </citation>
    <scope>NUCLEOTIDE SEQUENCE [LARGE SCALE GENOMIC DNA]</scope>
    <source>
        <strain evidence="2 3">2629</strain>
    </source>
</reference>
<proteinExistence type="predicted"/>
<dbReference type="OrthoDB" id="3584383at2759"/>